<dbReference type="GO" id="GO:0003684">
    <property type="term" value="F:damaged DNA binding"/>
    <property type="evidence" value="ECO:0007669"/>
    <property type="project" value="UniProtKB-UniRule"/>
</dbReference>
<dbReference type="InterPro" id="IPR007861">
    <property type="entry name" value="DNA_mismatch_repair_MutS_clamp"/>
</dbReference>
<dbReference type="HAMAP" id="MF_00096">
    <property type="entry name" value="MutS"/>
    <property type="match status" value="1"/>
</dbReference>
<keyword evidence="4 9" id="KW-0227">DNA damage</keyword>
<dbReference type="OrthoDB" id="9802448at2"/>
<name>A0A2S4JFE6_9SPIO</name>
<dbReference type="InterPro" id="IPR000432">
    <property type="entry name" value="DNA_mismatch_repair_MutS_C"/>
</dbReference>
<dbReference type="PANTHER" id="PTHR11361">
    <property type="entry name" value="DNA MISMATCH REPAIR PROTEIN MUTS FAMILY MEMBER"/>
    <property type="match status" value="1"/>
</dbReference>
<evidence type="ECO:0000256" key="8">
    <source>
        <dbReference type="ARBA" id="ARBA00024647"/>
    </source>
</evidence>
<evidence type="ECO:0000256" key="2">
    <source>
        <dbReference type="ARBA" id="ARBA00021982"/>
    </source>
</evidence>
<organism evidence="13 14">
    <name type="scientific">Alkalispirochaeta sphaeroplastigenens</name>
    <dbReference type="NCBI Taxonomy" id="1187066"/>
    <lineage>
        <taxon>Bacteria</taxon>
        <taxon>Pseudomonadati</taxon>
        <taxon>Spirochaetota</taxon>
        <taxon>Spirochaetia</taxon>
        <taxon>Spirochaetales</taxon>
        <taxon>Spirochaetaceae</taxon>
        <taxon>Alkalispirochaeta</taxon>
    </lineage>
</organism>
<dbReference type="InterPro" id="IPR036678">
    <property type="entry name" value="MutS_con_dom_sf"/>
</dbReference>
<dbReference type="InterPro" id="IPR016151">
    <property type="entry name" value="DNA_mismatch_repair_MutS_N"/>
</dbReference>
<proteinExistence type="inferred from homology"/>
<gene>
    <name evidence="9" type="primary">mutS</name>
    <name evidence="13" type="ORF">AU468_14115</name>
</gene>
<evidence type="ECO:0000256" key="5">
    <source>
        <dbReference type="ARBA" id="ARBA00022840"/>
    </source>
</evidence>
<dbReference type="Gene3D" id="3.40.50.300">
    <property type="entry name" value="P-loop containing nucleotide triphosphate hydrolases"/>
    <property type="match status" value="1"/>
</dbReference>
<dbReference type="AlphaFoldDB" id="A0A2S4JFE6"/>
<dbReference type="InterPro" id="IPR005748">
    <property type="entry name" value="DNA_mismatch_repair_MutS"/>
</dbReference>
<dbReference type="SUPFAM" id="SSF48334">
    <property type="entry name" value="DNA repair protein MutS, domain III"/>
    <property type="match status" value="1"/>
</dbReference>
<comment type="function">
    <text evidence="8 9">This protein is involved in the repair of mismatches in DNA. It is possible that it carries out the mismatch recognition step. This protein has a weak ATPase activity.</text>
</comment>
<dbReference type="SUPFAM" id="SSF53150">
    <property type="entry name" value="DNA repair protein MutS, domain II"/>
    <property type="match status" value="1"/>
</dbReference>
<evidence type="ECO:0000256" key="3">
    <source>
        <dbReference type="ARBA" id="ARBA00022741"/>
    </source>
</evidence>
<feature type="region of interest" description="Disordered" evidence="11">
    <location>
        <begin position="814"/>
        <end position="851"/>
    </location>
</feature>
<dbReference type="Pfam" id="PF01624">
    <property type="entry name" value="MutS_I"/>
    <property type="match status" value="1"/>
</dbReference>
<dbReference type="NCBIfam" id="NF003810">
    <property type="entry name" value="PRK05399.1"/>
    <property type="match status" value="1"/>
</dbReference>
<evidence type="ECO:0000256" key="1">
    <source>
        <dbReference type="ARBA" id="ARBA00006271"/>
    </source>
</evidence>
<evidence type="ECO:0000313" key="13">
    <source>
        <dbReference type="EMBL" id="POQ98242.1"/>
    </source>
</evidence>
<keyword evidence="6 9" id="KW-0238">DNA-binding</keyword>
<dbReference type="InterPro" id="IPR045076">
    <property type="entry name" value="MutS"/>
</dbReference>
<evidence type="ECO:0000256" key="11">
    <source>
        <dbReference type="SAM" id="MobiDB-lite"/>
    </source>
</evidence>
<dbReference type="EMBL" id="LPWH01000126">
    <property type="protein sequence ID" value="POQ98242.1"/>
    <property type="molecule type" value="Genomic_DNA"/>
</dbReference>
<evidence type="ECO:0000313" key="14">
    <source>
        <dbReference type="Proteomes" id="UP000237350"/>
    </source>
</evidence>
<comment type="similarity">
    <text evidence="1 9 10">Belongs to the DNA mismatch repair MutS family.</text>
</comment>
<dbReference type="InterPro" id="IPR007695">
    <property type="entry name" value="DNA_mismatch_repair_MutS-lik_N"/>
</dbReference>
<keyword evidence="7 9" id="KW-0234">DNA repair</keyword>
<dbReference type="Proteomes" id="UP000237350">
    <property type="component" value="Unassembled WGS sequence"/>
</dbReference>
<dbReference type="Gene3D" id="6.10.140.430">
    <property type="match status" value="1"/>
</dbReference>
<dbReference type="GO" id="GO:0030983">
    <property type="term" value="F:mismatched DNA binding"/>
    <property type="evidence" value="ECO:0007669"/>
    <property type="project" value="InterPro"/>
</dbReference>
<dbReference type="InterPro" id="IPR007696">
    <property type="entry name" value="DNA_mismatch_repair_MutS_core"/>
</dbReference>
<dbReference type="InterPro" id="IPR007860">
    <property type="entry name" value="DNA_mmatch_repair_MutS_con_dom"/>
</dbReference>
<dbReference type="SMART" id="SM00534">
    <property type="entry name" value="MUTSac"/>
    <property type="match status" value="1"/>
</dbReference>
<dbReference type="GO" id="GO:0140664">
    <property type="term" value="F:ATP-dependent DNA damage sensor activity"/>
    <property type="evidence" value="ECO:0007669"/>
    <property type="project" value="InterPro"/>
</dbReference>
<dbReference type="SUPFAM" id="SSF55271">
    <property type="entry name" value="DNA repair protein MutS, domain I"/>
    <property type="match status" value="1"/>
</dbReference>
<dbReference type="Gene3D" id="3.30.420.110">
    <property type="entry name" value="MutS, connector domain"/>
    <property type="match status" value="1"/>
</dbReference>
<comment type="caution">
    <text evidence="13">The sequence shown here is derived from an EMBL/GenBank/DDBJ whole genome shotgun (WGS) entry which is preliminary data.</text>
</comment>
<dbReference type="InterPro" id="IPR027417">
    <property type="entry name" value="P-loop_NTPase"/>
</dbReference>
<protein>
    <recommendedName>
        <fullName evidence="2 9">DNA mismatch repair protein MutS</fullName>
    </recommendedName>
</protein>
<dbReference type="GO" id="GO:0006298">
    <property type="term" value="P:mismatch repair"/>
    <property type="evidence" value="ECO:0007669"/>
    <property type="project" value="UniProtKB-UniRule"/>
</dbReference>
<accession>A0A2S4JFE6</accession>
<evidence type="ECO:0000256" key="10">
    <source>
        <dbReference type="RuleBase" id="RU003756"/>
    </source>
</evidence>
<dbReference type="NCBIfam" id="TIGR01070">
    <property type="entry name" value="mutS1"/>
    <property type="match status" value="1"/>
</dbReference>
<keyword evidence="3 9" id="KW-0547">Nucleotide-binding</keyword>
<feature type="binding site" evidence="9">
    <location>
        <begin position="629"/>
        <end position="636"/>
    </location>
    <ligand>
        <name>ATP</name>
        <dbReference type="ChEBI" id="CHEBI:30616"/>
    </ligand>
</feature>
<dbReference type="PIRSF" id="PIRSF037677">
    <property type="entry name" value="DNA_mis_repair_Msh6"/>
    <property type="match status" value="1"/>
</dbReference>
<dbReference type="Pfam" id="PF00488">
    <property type="entry name" value="MutS_V"/>
    <property type="match status" value="1"/>
</dbReference>
<dbReference type="Gene3D" id="3.40.1170.10">
    <property type="entry name" value="DNA repair protein MutS, domain I"/>
    <property type="match status" value="1"/>
</dbReference>
<dbReference type="Pfam" id="PF05188">
    <property type="entry name" value="MutS_II"/>
    <property type="match status" value="1"/>
</dbReference>
<dbReference type="SMART" id="SM00533">
    <property type="entry name" value="MUTSd"/>
    <property type="match status" value="1"/>
</dbReference>
<dbReference type="PANTHER" id="PTHR11361:SF34">
    <property type="entry name" value="DNA MISMATCH REPAIR PROTEIN MSH1, MITOCHONDRIAL"/>
    <property type="match status" value="1"/>
</dbReference>
<sequence>MLRQYEALKSRHRDAFLLFRLGDFYELFGSDAREASRLLGLTLTQRQGVPMCGVPHHASRGYIGRLLAQGRKVAICEQISPPDGKGLAERDVVEVLSPGAVFDQDYLDPESNNYLVALGKEGDHLAVGWCDVSTGELTLAAYPARDQESLLQREIARLHPREILVQESLLERSRYLSSLAGRSGGGSSGGAGSQGCRDVVVNRIPDWGFSRESARERLCDVLGVENLRGFGFESSDPALLTGGALLDYLQENARHVLGHLHSLRRHHDEDVLILDDATLRNLEIVANMHDGSRSFTLLSVLDQTATPMGSRLLRRRLTLPARDQEEIERRLDQVEELYHRQQDLLRLRELLNQAYDLERLTSRLGVEKAHPRDVAAIAGTIEVAGKIAAILPDWFGQDAESGLLESPDHWQRALTLGDQISSVLQDDPPVALNEGGIIREGYDTRLDRLRQLQRGSQEVLAAYLEELRRETGLQSLKIKYNRLLGHFFEIPRSQAERVPSFFIRRQSLANAERYTTTRLSELEGEINNATEESVAREQELFLALRARAAEEIPLLATLADHLARVDAAAALARAATLQGYRRPRLIGEPLIRITGGRHPVVEAHLPAGDFVPNDLALDQDKTRFALITGPNMAGKSTVLRQTALIALMAHAGSFVPAESAEIGLTDRIYCRVGASDNIARGESTFLVEMNETSNILRNATGASLVIMDEVGRGTSTHDGLAIAWAVCEYLLGQVRCRTLFATHYHELSGLEGAGFCRLTMAVDHSDQQIVFLKKLRPGSADRSYGVDVARMAGIPEAVIERARQLLLHFEGRSRDAGAQGEGQPAAPPAPPPRENGDGESRSRSQEELFAPPDLVTAELAGIDLDQCTPRDALDLLYRWQKLLQGDAFPRR</sequence>
<dbReference type="Pfam" id="PF05190">
    <property type="entry name" value="MutS_IV"/>
    <property type="match status" value="1"/>
</dbReference>
<keyword evidence="5 9" id="KW-0067">ATP-binding</keyword>
<dbReference type="Gene3D" id="1.10.1420.10">
    <property type="match status" value="2"/>
</dbReference>
<evidence type="ECO:0000256" key="9">
    <source>
        <dbReference type="HAMAP-Rule" id="MF_00096"/>
    </source>
</evidence>
<evidence type="ECO:0000259" key="12">
    <source>
        <dbReference type="PROSITE" id="PS00486"/>
    </source>
</evidence>
<feature type="compositionally biased region" description="Basic and acidic residues" evidence="11">
    <location>
        <begin position="834"/>
        <end position="846"/>
    </location>
</feature>
<evidence type="ECO:0000256" key="6">
    <source>
        <dbReference type="ARBA" id="ARBA00023125"/>
    </source>
</evidence>
<reference evidence="14" key="1">
    <citation type="submission" date="2015-12" db="EMBL/GenBank/DDBJ databases">
        <authorList>
            <person name="Lodha T.D."/>
            <person name="Chintalapati S."/>
            <person name="Chintalapati V.R."/>
            <person name="Sravanthi T."/>
        </authorList>
    </citation>
    <scope>NUCLEOTIDE SEQUENCE [LARGE SCALE GENOMIC DNA]</scope>
    <source>
        <strain evidence="14">JC133</strain>
    </source>
</reference>
<evidence type="ECO:0000256" key="4">
    <source>
        <dbReference type="ARBA" id="ARBA00022763"/>
    </source>
</evidence>
<dbReference type="InterPro" id="IPR017261">
    <property type="entry name" value="DNA_mismatch_repair_MutS/MSH"/>
</dbReference>
<evidence type="ECO:0000256" key="7">
    <source>
        <dbReference type="ARBA" id="ARBA00023204"/>
    </source>
</evidence>
<dbReference type="InterPro" id="IPR036187">
    <property type="entry name" value="DNA_mismatch_repair_MutS_sf"/>
</dbReference>
<keyword evidence="14" id="KW-1185">Reference proteome</keyword>
<dbReference type="GO" id="GO:0005524">
    <property type="term" value="F:ATP binding"/>
    <property type="evidence" value="ECO:0007669"/>
    <property type="project" value="UniProtKB-UniRule"/>
</dbReference>
<feature type="domain" description="DNA mismatch repair proteins mutS family" evidence="12">
    <location>
        <begin position="703"/>
        <end position="719"/>
    </location>
</feature>
<dbReference type="Pfam" id="PF05192">
    <property type="entry name" value="MutS_III"/>
    <property type="match status" value="1"/>
</dbReference>
<dbReference type="PROSITE" id="PS00486">
    <property type="entry name" value="DNA_MISMATCH_REPAIR_2"/>
    <property type="match status" value="1"/>
</dbReference>
<dbReference type="SUPFAM" id="SSF52540">
    <property type="entry name" value="P-loop containing nucleoside triphosphate hydrolases"/>
    <property type="match status" value="1"/>
</dbReference>
<dbReference type="CDD" id="cd03284">
    <property type="entry name" value="ABC_MutS1"/>
    <property type="match status" value="1"/>
</dbReference>